<comment type="pathway">
    <text evidence="3">Protein modification; protein glycosylation.</text>
</comment>
<protein>
    <recommendedName>
        <fullName evidence="13">Hexosyltransferase</fullName>
        <ecNumber evidence="13">2.4.1.-</ecNumber>
    </recommendedName>
</protein>
<gene>
    <name evidence="14" type="ORF">EJB05_20422</name>
</gene>
<keyword evidence="9 13" id="KW-1133">Transmembrane helix</keyword>
<dbReference type="AlphaFoldDB" id="A0A5J9UZ41"/>
<sequence length="321" mass="36496">MEVPPSPTFPRALPSRSIPLAILSFLLVGVISLVILPHDFRLQEMFPSSCTNGAAASTSGQLADAATQPVVDLRVFLGVLTRPGMYERRAHLRLAYSLQPRPVRAVIDVRYVFCNLDKEEDRVLVAMEIIAHGDIVVLNCTENMDGGKTYECSPTSPTTTSARPTTDTYYRLAALADTLRDKPRDGLYHGFLNPCHQSRETQYMSGMGYIVSWDIAAWISAREELRHERGYEDSLFGWWMRKGGFKNVYGEEPRMYDYLDREMGEGVTCFRHELIADTVAVHKLKDRLKWARTLNFFNVTQGLKPSKMYDVDRLNSNMYHV</sequence>
<comment type="similarity">
    <text evidence="4 13">Belongs to the glycosyltransferase 31 family.</text>
</comment>
<evidence type="ECO:0000256" key="11">
    <source>
        <dbReference type="ARBA" id="ARBA00023136"/>
    </source>
</evidence>
<evidence type="ECO:0000256" key="13">
    <source>
        <dbReference type="RuleBase" id="RU363063"/>
    </source>
</evidence>
<dbReference type="PANTHER" id="PTHR11214">
    <property type="entry name" value="BETA-1,3-N-ACETYLGLUCOSAMINYLTRANSFERASE"/>
    <property type="match status" value="1"/>
</dbReference>
<evidence type="ECO:0000256" key="1">
    <source>
        <dbReference type="ARBA" id="ARBA00001936"/>
    </source>
</evidence>
<keyword evidence="11 13" id="KW-0472">Membrane</keyword>
<evidence type="ECO:0000256" key="9">
    <source>
        <dbReference type="ARBA" id="ARBA00022989"/>
    </source>
</evidence>
<dbReference type="EC" id="2.4.1.-" evidence="13"/>
<feature type="non-terminal residue" evidence="14">
    <location>
        <position position="1"/>
    </location>
</feature>
<comment type="caution">
    <text evidence="14">The sequence shown here is derived from an EMBL/GenBank/DDBJ whole genome shotgun (WGS) entry which is preliminary data.</text>
</comment>
<dbReference type="EMBL" id="RWGY01000011">
    <property type="protein sequence ID" value="TVU28885.1"/>
    <property type="molecule type" value="Genomic_DNA"/>
</dbReference>
<keyword evidence="7 13" id="KW-0812">Transmembrane</keyword>
<keyword evidence="8 13" id="KW-0735">Signal-anchor</keyword>
<organism evidence="14 15">
    <name type="scientific">Eragrostis curvula</name>
    <name type="common">weeping love grass</name>
    <dbReference type="NCBI Taxonomy" id="38414"/>
    <lineage>
        <taxon>Eukaryota</taxon>
        <taxon>Viridiplantae</taxon>
        <taxon>Streptophyta</taxon>
        <taxon>Embryophyta</taxon>
        <taxon>Tracheophyta</taxon>
        <taxon>Spermatophyta</taxon>
        <taxon>Magnoliopsida</taxon>
        <taxon>Liliopsida</taxon>
        <taxon>Poales</taxon>
        <taxon>Poaceae</taxon>
        <taxon>PACMAD clade</taxon>
        <taxon>Chloridoideae</taxon>
        <taxon>Eragrostideae</taxon>
        <taxon>Eragrostidinae</taxon>
        <taxon>Eragrostis</taxon>
    </lineage>
</organism>
<evidence type="ECO:0000256" key="7">
    <source>
        <dbReference type="ARBA" id="ARBA00022692"/>
    </source>
</evidence>
<dbReference type="GO" id="GO:0000139">
    <property type="term" value="C:Golgi membrane"/>
    <property type="evidence" value="ECO:0007669"/>
    <property type="project" value="UniProtKB-SubCell"/>
</dbReference>
<dbReference type="Gramene" id="TVU28885">
    <property type="protein sequence ID" value="TVU28885"/>
    <property type="gene ID" value="EJB05_20422"/>
</dbReference>
<keyword evidence="12 13" id="KW-0464">Manganese</keyword>
<keyword evidence="5 13" id="KW-0328">Glycosyltransferase</keyword>
<dbReference type="Proteomes" id="UP000324897">
    <property type="component" value="Chromosome 1"/>
</dbReference>
<evidence type="ECO:0000256" key="6">
    <source>
        <dbReference type="ARBA" id="ARBA00022679"/>
    </source>
</evidence>
<comment type="subcellular location">
    <subcellularLocation>
        <location evidence="2 13">Golgi apparatus membrane</location>
        <topology evidence="2 13">Single-pass type II membrane protein</topology>
    </subcellularLocation>
</comment>
<keyword evidence="15" id="KW-1185">Reference proteome</keyword>
<evidence type="ECO:0000313" key="15">
    <source>
        <dbReference type="Proteomes" id="UP000324897"/>
    </source>
</evidence>
<feature type="transmembrane region" description="Helical" evidence="13">
    <location>
        <begin position="17"/>
        <end position="36"/>
    </location>
</feature>
<dbReference type="GO" id="GO:0016758">
    <property type="term" value="F:hexosyltransferase activity"/>
    <property type="evidence" value="ECO:0007669"/>
    <property type="project" value="InterPro"/>
</dbReference>
<dbReference type="InterPro" id="IPR002659">
    <property type="entry name" value="Glyco_trans_31"/>
</dbReference>
<evidence type="ECO:0000313" key="14">
    <source>
        <dbReference type="EMBL" id="TVU28885.1"/>
    </source>
</evidence>
<proteinExistence type="inferred from homology"/>
<dbReference type="UniPathway" id="UPA00378"/>
<evidence type="ECO:0000256" key="8">
    <source>
        <dbReference type="ARBA" id="ARBA00022968"/>
    </source>
</evidence>
<evidence type="ECO:0000256" key="2">
    <source>
        <dbReference type="ARBA" id="ARBA00004323"/>
    </source>
</evidence>
<keyword evidence="10 13" id="KW-0333">Golgi apparatus</keyword>
<reference evidence="14 15" key="1">
    <citation type="journal article" date="2019" name="Sci. Rep.">
        <title>A high-quality genome of Eragrostis curvula grass provides insights into Poaceae evolution and supports new strategies to enhance forage quality.</title>
        <authorList>
            <person name="Carballo J."/>
            <person name="Santos B.A.C.M."/>
            <person name="Zappacosta D."/>
            <person name="Garbus I."/>
            <person name="Selva J.P."/>
            <person name="Gallo C.A."/>
            <person name="Diaz A."/>
            <person name="Albertini E."/>
            <person name="Caccamo M."/>
            <person name="Echenique V."/>
        </authorList>
    </citation>
    <scope>NUCLEOTIDE SEQUENCE [LARGE SCALE GENOMIC DNA]</scope>
    <source>
        <strain evidence="15">cv. Victoria</strain>
        <tissue evidence="14">Leaf</tissue>
    </source>
</reference>
<accession>A0A5J9UZ41</accession>
<dbReference type="OrthoDB" id="2139606at2759"/>
<name>A0A5J9UZ41_9POAL</name>
<evidence type="ECO:0000256" key="10">
    <source>
        <dbReference type="ARBA" id="ARBA00023034"/>
    </source>
</evidence>
<keyword evidence="6" id="KW-0808">Transferase</keyword>
<comment type="cofactor">
    <cofactor evidence="1 13">
        <name>Mn(2+)</name>
        <dbReference type="ChEBI" id="CHEBI:29035"/>
    </cofactor>
</comment>
<evidence type="ECO:0000256" key="12">
    <source>
        <dbReference type="ARBA" id="ARBA00023211"/>
    </source>
</evidence>
<dbReference type="PANTHER" id="PTHR11214:SF363">
    <property type="entry name" value="HEXOSYLTRANSFERASE"/>
    <property type="match status" value="1"/>
</dbReference>
<evidence type="ECO:0000256" key="3">
    <source>
        <dbReference type="ARBA" id="ARBA00004922"/>
    </source>
</evidence>
<evidence type="ECO:0000256" key="5">
    <source>
        <dbReference type="ARBA" id="ARBA00022676"/>
    </source>
</evidence>
<evidence type="ECO:0000256" key="4">
    <source>
        <dbReference type="ARBA" id="ARBA00008661"/>
    </source>
</evidence>